<accession>G4D1L1</accession>
<dbReference type="InterPro" id="IPR050266">
    <property type="entry name" value="AB_hydrolase_sf"/>
</dbReference>
<dbReference type="Gene3D" id="3.40.50.1820">
    <property type="entry name" value="alpha/beta hydrolase"/>
    <property type="match status" value="1"/>
</dbReference>
<dbReference type="PRINTS" id="PR00412">
    <property type="entry name" value="EPOXHYDRLASE"/>
</dbReference>
<feature type="domain" description="AB hydrolase-1" evidence="1">
    <location>
        <begin position="35"/>
        <end position="285"/>
    </location>
</feature>
<dbReference type="EMBL" id="AGBB01000020">
    <property type="protein sequence ID" value="EGY80591.1"/>
    <property type="molecule type" value="Genomic_DNA"/>
</dbReference>
<dbReference type="PANTHER" id="PTHR43798:SF33">
    <property type="entry name" value="HYDROLASE, PUTATIVE (AFU_ORTHOLOGUE AFUA_2G14860)-RELATED"/>
    <property type="match status" value="1"/>
</dbReference>
<proteinExistence type="predicted"/>
<dbReference type="InterPro" id="IPR000639">
    <property type="entry name" value="Epox_hydrolase-like"/>
</dbReference>
<organism evidence="2 3">
    <name type="scientific">Peptoniphilus indolicus ATCC 29427</name>
    <dbReference type="NCBI Taxonomy" id="997350"/>
    <lineage>
        <taxon>Bacteria</taxon>
        <taxon>Bacillati</taxon>
        <taxon>Bacillota</taxon>
        <taxon>Tissierellia</taxon>
        <taxon>Tissierellales</taxon>
        <taxon>Peptoniphilaceae</taxon>
        <taxon>Peptoniphilus</taxon>
    </lineage>
</organism>
<dbReference type="STRING" id="997350.HMPREF9129_0291"/>
<keyword evidence="3" id="KW-1185">Reference proteome</keyword>
<evidence type="ECO:0000259" key="1">
    <source>
        <dbReference type="Pfam" id="PF00561"/>
    </source>
</evidence>
<evidence type="ECO:0000313" key="3">
    <source>
        <dbReference type="Proteomes" id="UP000003422"/>
    </source>
</evidence>
<dbReference type="GO" id="GO:0003824">
    <property type="term" value="F:catalytic activity"/>
    <property type="evidence" value="ECO:0007669"/>
    <property type="project" value="InterPro"/>
</dbReference>
<dbReference type="eggNOG" id="COG2267">
    <property type="taxonomic scope" value="Bacteria"/>
</dbReference>
<gene>
    <name evidence="2" type="ORF">HMPREF9129_0291</name>
</gene>
<dbReference type="InterPro" id="IPR029058">
    <property type="entry name" value="AB_hydrolase_fold"/>
</dbReference>
<dbReference type="PRINTS" id="PR00111">
    <property type="entry name" value="ABHYDROLASE"/>
</dbReference>
<protein>
    <submittedName>
        <fullName evidence="2">3-oxoadipate enol-lactonase</fullName>
    </submittedName>
</protein>
<name>G4D1L1_9FIRM</name>
<dbReference type="GO" id="GO:0016020">
    <property type="term" value="C:membrane"/>
    <property type="evidence" value="ECO:0007669"/>
    <property type="project" value="TreeGrafter"/>
</dbReference>
<dbReference type="SUPFAM" id="SSF53474">
    <property type="entry name" value="alpha/beta-Hydrolases"/>
    <property type="match status" value="1"/>
</dbReference>
<evidence type="ECO:0000313" key="2">
    <source>
        <dbReference type="EMBL" id="EGY80591.1"/>
    </source>
</evidence>
<reference evidence="2 3" key="1">
    <citation type="submission" date="2011-06" db="EMBL/GenBank/DDBJ databases">
        <authorList>
            <person name="Muzny D."/>
            <person name="Qin X."/>
            <person name="Deng J."/>
            <person name="Jiang H."/>
            <person name="Liu Y."/>
            <person name="Qu J."/>
            <person name="Song X.-Z."/>
            <person name="Zhang L."/>
            <person name="Thornton R."/>
            <person name="Coyle M."/>
            <person name="Francisco L."/>
            <person name="Jackson L."/>
            <person name="Javaid M."/>
            <person name="Korchina V."/>
            <person name="Kovar C."/>
            <person name="Mata R."/>
            <person name="Mathew T."/>
            <person name="Ngo R."/>
            <person name="Nguyen L."/>
            <person name="Nguyen N."/>
            <person name="Okwuonu G."/>
            <person name="Ongeri F."/>
            <person name="Pham C."/>
            <person name="Simmons D."/>
            <person name="Wilczek-Boney K."/>
            <person name="Hale W."/>
            <person name="Jakkamsetti A."/>
            <person name="Pham P."/>
            <person name="Ruth R."/>
            <person name="San Lucas F."/>
            <person name="Warren J."/>
            <person name="Zhang J."/>
            <person name="Zhao Z."/>
            <person name="Zhou C."/>
            <person name="Zhu D."/>
            <person name="Lee S."/>
            <person name="Bess C."/>
            <person name="Blankenburg K."/>
            <person name="Forbes L."/>
            <person name="Fu Q."/>
            <person name="Gubbala S."/>
            <person name="Hirani K."/>
            <person name="Jayaseelan J.C."/>
            <person name="Lara F."/>
            <person name="Munidasa M."/>
            <person name="Palculict T."/>
            <person name="Patil S."/>
            <person name="Pu L.-L."/>
            <person name="Saada N."/>
            <person name="Tang L."/>
            <person name="Weissenberger G."/>
            <person name="Zhu Y."/>
            <person name="Hemphill L."/>
            <person name="Shang Y."/>
            <person name="Youmans B."/>
            <person name="Ayvaz T."/>
            <person name="Ross M."/>
            <person name="Santibanez J."/>
            <person name="Aqrawi P."/>
            <person name="Gross S."/>
            <person name="Joshi V."/>
            <person name="Fowler G."/>
            <person name="Nazareth L."/>
            <person name="Reid J."/>
            <person name="Worley K."/>
            <person name="Petrosino J."/>
            <person name="Highlander S."/>
            <person name="Gibbs R."/>
        </authorList>
    </citation>
    <scope>NUCLEOTIDE SEQUENCE [LARGE SCALE GENOMIC DNA]</scope>
    <source>
        <strain evidence="2 3">ATCC 29427</strain>
    </source>
</reference>
<dbReference type="HOGENOM" id="CLU_020336_13_1_9"/>
<dbReference type="Proteomes" id="UP000003422">
    <property type="component" value="Unassembled WGS sequence"/>
</dbReference>
<dbReference type="Pfam" id="PF00561">
    <property type="entry name" value="Abhydrolase_1"/>
    <property type="match status" value="1"/>
</dbReference>
<dbReference type="PATRIC" id="fig|997350.3.peg.283"/>
<dbReference type="InterPro" id="IPR000073">
    <property type="entry name" value="AB_hydrolase_1"/>
</dbReference>
<sequence>MSLIKLKYVWRSILKCRTIEINGEEIFYREKGTGPILLLIHGNISSSIFFTEMIEELSKEYRVIAPDLRGYGNSSYNKKINSISEFADDIREFVIELDLKEFYILGWSLGGGIVMEFMGDQDLKFRVKKAILMASIGVYGAELPLTTGMKGIGNQIYNVNFTLTQSLVKYNPITSFLEHANEAIKYRGMSGILKSLVYTENYPGDEIYDRNLQDTVKQRCLSEAGNAVGNFRFNKTIRENIPILIVHGTGDKVVDSLIAKVNKNYFSKQAELIMYDNCGHAIMTDKYEELIKDIRNFCK</sequence>
<dbReference type="PANTHER" id="PTHR43798">
    <property type="entry name" value="MONOACYLGLYCEROL LIPASE"/>
    <property type="match status" value="1"/>
</dbReference>
<dbReference type="AlphaFoldDB" id="G4D1L1"/>
<dbReference type="OrthoDB" id="252464at2"/>
<comment type="caution">
    <text evidence="2">The sequence shown here is derived from an EMBL/GenBank/DDBJ whole genome shotgun (WGS) entry which is preliminary data.</text>
</comment>